<proteinExistence type="predicted"/>
<accession>A0A1T2KUL8</accession>
<dbReference type="EMBL" id="MPRK01000322">
    <property type="protein sequence ID" value="OOZ36545.1"/>
    <property type="molecule type" value="Genomic_DNA"/>
</dbReference>
<evidence type="ECO:0000313" key="2">
    <source>
        <dbReference type="Proteomes" id="UP000190198"/>
    </source>
</evidence>
<evidence type="ECO:0000313" key="1">
    <source>
        <dbReference type="EMBL" id="OOZ36545.1"/>
    </source>
</evidence>
<name>A0A1T2KUL8_9GAMM</name>
<keyword evidence="2" id="KW-1185">Reference proteome</keyword>
<dbReference type="Proteomes" id="UP000190198">
    <property type="component" value="Unassembled WGS sequence"/>
</dbReference>
<protein>
    <submittedName>
        <fullName evidence="1">Uncharacterized protein</fullName>
    </submittedName>
</protein>
<gene>
    <name evidence="1" type="ORF">BOW52_10710</name>
</gene>
<organism evidence="1 2">
    <name type="scientific">Solemya elarraichensis gill symbiont</name>
    <dbReference type="NCBI Taxonomy" id="1918949"/>
    <lineage>
        <taxon>Bacteria</taxon>
        <taxon>Pseudomonadati</taxon>
        <taxon>Pseudomonadota</taxon>
        <taxon>Gammaproteobacteria</taxon>
        <taxon>sulfur-oxidizing symbionts</taxon>
    </lineage>
</organism>
<sequence>MNTNAAMYPGHLGPTRWSELISRFLTEHGEGPTPGEALFNLDNLQPLEAFLEKRPQFDENQLRHTRENLY</sequence>
<reference evidence="1 2" key="1">
    <citation type="submission" date="2016-11" db="EMBL/GenBank/DDBJ databases">
        <title>Mixed transmission modes and dynamic genome evolution in an obligate animal-bacterial symbiosis.</title>
        <authorList>
            <person name="Russell S.L."/>
            <person name="Corbett-Detig R.B."/>
            <person name="Cavanaugh C.M."/>
        </authorList>
    </citation>
    <scope>NUCLEOTIDE SEQUENCE [LARGE SCALE GENOMIC DNA]</scope>
    <source>
        <strain evidence="1">Sp-SM6</strain>
    </source>
</reference>
<comment type="caution">
    <text evidence="1">The sequence shown here is derived from an EMBL/GenBank/DDBJ whole genome shotgun (WGS) entry which is preliminary data.</text>
</comment>
<dbReference type="AlphaFoldDB" id="A0A1T2KUL8"/>